<dbReference type="GO" id="GO:0019748">
    <property type="term" value="P:secondary metabolic process"/>
    <property type="evidence" value="ECO:0007669"/>
    <property type="project" value="InterPro"/>
</dbReference>
<name>A0A4Q5J4F0_9ACTN</name>
<dbReference type="InterPro" id="IPR011009">
    <property type="entry name" value="Kinase-like_dom_sf"/>
</dbReference>
<dbReference type="Proteomes" id="UP000291189">
    <property type="component" value="Unassembled WGS sequence"/>
</dbReference>
<protein>
    <submittedName>
        <fullName evidence="1">Aminoglycoside resistance protein</fullName>
    </submittedName>
</protein>
<comment type="caution">
    <text evidence="1">The sequence shown here is derived from an EMBL/GenBank/DDBJ whole genome shotgun (WGS) entry which is preliminary data.</text>
</comment>
<keyword evidence="2" id="KW-1185">Reference proteome</keyword>
<dbReference type="AlphaFoldDB" id="A0A4Q5J4F0"/>
<dbReference type="InterPro" id="IPR006748">
    <property type="entry name" value="NH2Glyco/OHUrea_AB-resist_kin"/>
</dbReference>
<sequence length="282" mass="31950">MAELLEEWDLTLDPAGDHAMHGFGSWVLPVHDRDGEPAALKVTIDTEDETEHEHLALQRWAGEGAVRLLRADPHRRALLLERLHRRDLSSLGYVESAEVVGGLYRRLHVPAPPQLRTFTSYVERWTGPLAGLPRDAPIPHRLVEQALATYRDLATDPASTGTLMHHDLHDFNGLAGDREPWLAIDPQAMSGDVHAEPAPMLWNRWDEVTARGRIRDDVRDRFFALVDTAELDEDRARAWVVVRLVLNAYWAIEDAQKQGRGLTADDREWITRCITIVKAVQD</sequence>
<dbReference type="EMBL" id="SDPU01000021">
    <property type="protein sequence ID" value="RYU12489.1"/>
    <property type="molecule type" value="Genomic_DNA"/>
</dbReference>
<dbReference type="SUPFAM" id="SSF56112">
    <property type="entry name" value="Protein kinase-like (PK-like)"/>
    <property type="match status" value="1"/>
</dbReference>
<evidence type="ECO:0000313" key="1">
    <source>
        <dbReference type="EMBL" id="RYU12489.1"/>
    </source>
</evidence>
<reference evidence="1 2" key="1">
    <citation type="submission" date="2019-01" db="EMBL/GenBank/DDBJ databases">
        <title>Nocardioides guangzhouensis sp. nov., an actinobacterium isolated from soil.</title>
        <authorList>
            <person name="Fu Y."/>
            <person name="Cai Y."/>
            <person name="Lin Z."/>
            <person name="Chen P."/>
        </authorList>
    </citation>
    <scope>NUCLEOTIDE SEQUENCE [LARGE SCALE GENOMIC DNA]</scope>
    <source>
        <strain evidence="1 2">NBRC 105384</strain>
    </source>
</reference>
<evidence type="ECO:0000313" key="2">
    <source>
        <dbReference type="Proteomes" id="UP000291189"/>
    </source>
</evidence>
<gene>
    <name evidence="1" type="ORF">ETU37_09465</name>
</gene>
<organism evidence="1 2">
    <name type="scientific">Nocardioides iriomotensis</name>
    <dbReference type="NCBI Taxonomy" id="715784"/>
    <lineage>
        <taxon>Bacteria</taxon>
        <taxon>Bacillati</taxon>
        <taxon>Actinomycetota</taxon>
        <taxon>Actinomycetes</taxon>
        <taxon>Propionibacteriales</taxon>
        <taxon>Nocardioidaceae</taxon>
        <taxon>Nocardioides</taxon>
    </lineage>
</organism>
<accession>A0A4Q5J4F0</accession>
<dbReference type="OrthoDB" id="3638028at2"/>
<dbReference type="Pfam" id="PF04655">
    <property type="entry name" value="APH_6_hur"/>
    <property type="match status" value="1"/>
</dbReference>
<dbReference type="GO" id="GO:0016773">
    <property type="term" value="F:phosphotransferase activity, alcohol group as acceptor"/>
    <property type="evidence" value="ECO:0007669"/>
    <property type="project" value="InterPro"/>
</dbReference>
<proteinExistence type="predicted"/>